<keyword evidence="3" id="KW-1185">Reference proteome</keyword>
<keyword evidence="1" id="KW-0812">Transmembrane</keyword>
<evidence type="ECO:0000313" key="2">
    <source>
        <dbReference type="EMBL" id="SJZ39407.1"/>
    </source>
</evidence>
<sequence length="73" mass="8083">MNSINLNLIPFIVRTLVYLACFAATMYGLSSVNYEKFIKKGKVIPAQVLYLLVALAIAKLAGDFLLSLAYRVL</sequence>
<feature type="transmembrane region" description="Helical" evidence="1">
    <location>
        <begin position="48"/>
        <end position="70"/>
    </location>
</feature>
<dbReference type="Pfam" id="PF06612">
    <property type="entry name" value="DUF1146"/>
    <property type="match status" value="1"/>
</dbReference>
<protein>
    <submittedName>
        <fullName evidence="2">Uncharacterized membrane protein YwzB</fullName>
    </submittedName>
</protein>
<dbReference type="RefSeq" id="WP_078710880.1">
    <property type="nucleotide sequence ID" value="NZ_FUWY01000001.1"/>
</dbReference>
<dbReference type="EMBL" id="FUWY01000001">
    <property type="protein sequence ID" value="SJZ39407.1"/>
    <property type="molecule type" value="Genomic_DNA"/>
</dbReference>
<keyword evidence="1" id="KW-1133">Transmembrane helix</keyword>
<proteinExistence type="predicted"/>
<reference evidence="3" key="1">
    <citation type="submission" date="2017-02" db="EMBL/GenBank/DDBJ databases">
        <authorList>
            <person name="Varghese N."/>
            <person name="Submissions S."/>
        </authorList>
    </citation>
    <scope>NUCLEOTIDE SEQUENCE [LARGE SCALE GENOMIC DNA]</scope>
    <source>
        <strain evidence="3">ATCC 25662</strain>
    </source>
</reference>
<evidence type="ECO:0000313" key="3">
    <source>
        <dbReference type="Proteomes" id="UP000243297"/>
    </source>
</evidence>
<name>A0A1T4KAL4_9FIRM</name>
<dbReference type="InterPro" id="IPR009526">
    <property type="entry name" value="DUF1146"/>
</dbReference>
<evidence type="ECO:0000256" key="1">
    <source>
        <dbReference type="SAM" id="Phobius"/>
    </source>
</evidence>
<organism evidence="2 3">
    <name type="scientific">Anaerorhabdus furcosa</name>
    <dbReference type="NCBI Taxonomy" id="118967"/>
    <lineage>
        <taxon>Bacteria</taxon>
        <taxon>Bacillati</taxon>
        <taxon>Bacillota</taxon>
        <taxon>Erysipelotrichia</taxon>
        <taxon>Erysipelotrichales</taxon>
        <taxon>Erysipelotrichaceae</taxon>
        <taxon>Anaerorhabdus</taxon>
    </lineage>
</organism>
<accession>A0A1T4KAL4</accession>
<gene>
    <name evidence="2" type="ORF">SAMN02745191_0442</name>
</gene>
<dbReference type="STRING" id="118967.SAMN02745191_0442"/>
<dbReference type="AlphaFoldDB" id="A0A1T4KAL4"/>
<feature type="transmembrane region" description="Helical" evidence="1">
    <location>
        <begin position="6"/>
        <end position="27"/>
    </location>
</feature>
<dbReference type="Proteomes" id="UP000243297">
    <property type="component" value="Unassembled WGS sequence"/>
</dbReference>
<keyword evidence="1" id="KW-0472">Membrane</keyword>